<sequence>THKPEGYLFVCPPQEFRIGQNSFQWPACPAYWSLDPSGAARLSTEHAKILGFPIIHIETVFFGLSWDKIVYDGLRRFHRGKGFDPQSQEAAIHLGYPLYRL</sequence>
<dbReference type="AlphaFoldDB" id="A0AAD7DHH9"/>
<accession>A0AAD7DHH9</accession>
<evidence type="ECO:0000313" key="2">
    <source>
        <dbReference type="Proteomes" id="UP001221757"/>
    </source>
</evidence>
<protein>
    <submittedName>
        <fullName evidence="1">Uncharacterized protein</fullName>
    </submittedName>
</protein>
<feature type="non-terminal residue" evidence="1">
    <location>
        <position position="1"/>
    </location>
</feature>
<name>A0AAD7DHH9_MYCRO</name>
<comment type="caution">
    <text evidence="1">The sequence shown here is derived from an EMBL/GenBank/DDBJ whole genome shotgun (WGS) entry which is preliminary data.</text>
</comment>
<reference evidence="1" key="1">
    <citation type="submission" date="2023-03" db="EMBL/GenBank/DDBJ databases">
        <title>Massive genome expansion in bonnet fungi (Mycena s.s.) driven by repeated elements and novel gene families across ecological guilds.</title>
        <authorList>
            <consortium name="Lawrence Berkeley National Laboratory"/>
            <person name="Harder C.B."/>
            <person name="Miyauchi S."/>
            <person name="Viragh M."/>
            <person name="Kuo A."/>
            <person name="Thoen E."/>
            <person name="Andreopoulos B."/>
            <person name="Lu D."/>
            <person name="Skrede I."/>
            <person name="Drula E."/>
            <person name="Henrissat B."/>
            <person name="Morin E."/>
            <person name="Kohler A."/>
            <person name="Barry K."/>
            <person name="LaButti K."/>
            <person name="Morin E."/>
            <person name="Salamov A."/>
            <person name="Lipzen A."/>
            <person name="Mereny Z."/>
            <person name="Hegedus B."/>
            <person name="Baldrian P."/>
            <person name="Stursova M."/>
            <person name="Weitz H."/>
            <person name="Taylor A."/>
            <person name="Grigoriev I.V."/>
            <person name="Nagy L.G."/>
            <person name="Martin F."/>
            <person name="Kauserud H."/>
        </authorList>
    </citation>
    <scope>NUCLEOTIDE SEQUENCE</scope>
    <source>
        <strain evidence="1">CBHHK067</strain>
    </source>
</reference>
<dbReference type="Proteomes" id="UP001221757">
    <property type="component" value="Unassembled WGS sequence"/>
</dbReference>
<gene>
    <name evidence="1" type="ORF">B0H17DRAFT_910707</name>
</gene>
<dbReference type="EMBL" id="JARKIE010000058">
    <property type="protein sequence ID" value="KAJ7691484.1"/>
    <property type="molecule type" value="Genomic_DNA"/>
</dbReference>
<keyword evidence="2" id="KW-1185">Reference proteome</keyword>
<organism evidence="1 2">
    <name type="scientific">Mycena rosella</name>
    <name type="common">Pink bonnet</name>
    <name type="synonym">Agaricus rosellus</name>
    <dbReference type="NCBI Taxonomy" id="1033263"/>
    <lineage>
        <taxon>Eukaryota</taxon>
        <taxon>Fungi</taxon>
        <taxon>Dikarya</taxon>
        <taxon>Basidiomycota</taxon>
        <taxon>Agaricomycotina</taxon>
        <taxon>Agaricomycetes</taxon>
        <taxon>Agaricomycetidae</taxon>
        <taxon>Agaricales</taxon>
        <taxon>Marasmiineae</taxon>
        <taxon>Mycenaceae</taxon>
        <taxon>Mycena</taxon>
    </lineage>
</organism>
<evidence type="ECO:0000313" key="1">
    <source>
        <dbReference type="EMBL" id="KAJ7691484.1"/>
    </source>
</evidence>
<proteinExistence type="predicted"/>
<feature type="non-terminal residue" evidence="1">
    <location>
        <position position="101"/>
    </location>
</feature>